<feature type="binding site" evidence="15">
    <location>
        <position position="299"/>
    </location>
    <ligand>
        <name>Ca(2+)</name>
        <dbReference type="ChEBI" id="CHEBI:29108"/>
        <label>3</label>
    </ligand>
</feature>
<feature type="binding site" evidence="14">
    <location>
        <position position="343"/>
    </location>
    <ligand>
        <name>Zn(2+)</name>
        <dbReference type="ChEBI" id="CHEBI:29105"/>
        <label>2</label>
        <note>catalytic</note>
    </ligand>
</feature>
<keyword evidence="11" id="KW-1015">Disulfide bond</keyword>
<dbReference type="InterPro" id="IPR006026">
    <property type="entry name" value="Peptidase_Metallo"/>
</dbReference>
<dbReference type="SMART" id="SM00235">
    <property type="entry name" value="ZnMc"/>
    <property type="match status" value="1"/>
</dbReference>
<dbReference type="PIRSF" id="PIRSF001191">
    <property type="entry name" value="Peptidase_M10A_matrix"/>
    <property type="match status" value="1"/>
</dbReference>
<feature type="binding site" evidence="14">
    <location>
        <position position="349"/>
    </location>
    <ligand>
        <name>Zn(2+)</name>
        <dbReference type="ChEBI" id="CHEBI:29105"/>
        <label>2</label>
        <note>catalytic</note>
    </ligand>
</feature>
<dbReference type="Pfam" id="PF01471">
    <property type="entry name" value="PG_binding_1"/>
    <property type="match status" value="1"/>
</dbReference>
<dbReference type="InterPro" id="IPR024079">
    <property type="entry name" value="MetalloPept_cat_dom_sf"/>
</dbReference>
<keyword evidence="9" id="KW-0482">Metalloprotease</keyword>
<evidence type="ECO:0000256" key="8">
    <source>
        <dbReference type="ARBA" id="ARBA00022837"/>
    </source>
</evidence>
<dbReference type="GO" id="GO:0008270">
    <property type="term" value="F:zinc ion binding"/>
    <property type="evidence" value="ECO:0007669"/>
    <property type="project" value="InterPro"/>
</dbReference>
<accession>A0AAJ7WTI1</accession>
<evidence type="ECO:0000256" key="11">
    <source>
        <dbReference type="ARBA" id="ARBA00023157"/>
    </source>
</evidence>
<dbReference type="Pfam" id="PF00045">
    <property type="entry name" value="Hemopexin"/>
    <property type="match status" value="2"/>
</dbReference>
<keyword evidence="2" id="KW-0645">Protease</keyword>
<feature type="compositionally biased region" description="Basic and acidic residues" evidence="18">
    <location>
        <begin position="205"/>
        <end position="219"/>
    </location>
</feature>
<evidence type="ECO:0000256" key="5">
    <source>
        <dbReference type="ARBA" id="ARBA00022737"/>
    </source>
</evidence>
<feature type="binding site" evidence="14">
    <location>
        <position position="339"/>
    </location>
    <ligand>
        <name>Zn(2+)</name>
        <dbReference type="ChEBI" id="CHEBI:29105"/>
        <label>2</label>
        <note>catalytic</note>
    </ligand>
</feature>
<feature type="binding site" evidence="15">
    <location>
        <position position="307"/>
    </location>
    <ligand>
        <name>Zn(2+)</name>
        <dbReference type="ChEBI" id="CHEBI:29105"/>
        <label>1</label>
    </ligand>
</feature>
<evidence type="ECO:0000256" key="18">
    <source>
        <dbReference type="SAM" id="MobiDB-lite"/>
    </source>
</evidence>
<name>A0AAJ7WTI1_PETMA</name>
<dbReference type="SUPFAM" id="SSF47090">
    <property type="entry name" value="PGBD-like"/>
    <property type="match status" value="1"/>
</dbReference>
<keyword evidence="6" id="KW-0378">Hydrolase</keyword>
<feature type="binding site" evidence="15">
    <location>
        <position position="510"/>
    </location>
    <ligand>
        <name>Ca(2+)</name>
        <dbReference type="ChEBI" id="CHEBI:29108"/>
        <label>5</label>
    </ligand>
</feature>
<evidence type="ECO:0000256" key="17">
    <source>
        <dbReference type="PROSITE-ProRule" id="PRU01011"/>
    </source>
</evidence>
<gene>
    <name evidence="21 22" type="primary">LOC116941310</name>
</gene>
<dbReference type="InterPro" id="IPR036365">
    <property type="entry name" value="PGBD-like_sf"/>
</dbReference>
<feature type="binding site" evidence="15">
    <location>
        <position position="563"/>
    </location>
    <ligand>
        <name>Ca(2+)</name>
        <dbReference type="ChEBI" id="CHEBI:29108"/>
        <label>4</label>
    </ligand>
</feature>
<evidence type="ECO:0000259" key="19">
    <source>
        <dbReference type="SMART" id="SM00235"/>
    </source>
</evidence>
<reference evidence="21 22" key="1">
    <citation type="submission" date="2025-04" db="UniProtKB">
        <authorList>
            <consortium name="RefSeq"/>
        </authorList>
    </citation>
    <scope>IDENTIFICATION</scope>
    <source>
        <tissue evidence="21 22">Sperm</tissue>
    </source>
</reference>
<dbReference type="SUPFAM" id="SSF50923">
    <property type="entry name" value="Hemopexin-like domain"/>
    <property type="match status" value="1"/>
</dbReference>
<evidence type="ECO:0000256" key="9">
    <source>
        <dbReference type="ARBA" id="ARBA00023049"/>
    </source>
</evidence>
<evidence type="ECO:0000256" key="1">
    <source>
        <dbReference type="ARBA" id="ARBA00010370"/>
    </source>
</evidence>
<dbReference type="GO" id="GO:0006508">
    <property type="term" value="P:proteolysis"/>
    <property type="evidence" value="ECO:0007669"/>
    <property type="project" value="UniProtKB-KW"/>
</dbReference>
<feature type="binding site" evidence="15">
    <location>
        <position position="451"/>
    </location>
    <ligand>
        <name>Ca(2+)</name>
        <dbReference type="ChEBI" id="CHEBI:29108"/>
        <label>4</label>
    </ligand>
</feature>
<feature type="binding site" evidence="15">
    <location>
        <position position="291"/>
    </location>
    <ligand>
        <name>Zn(2+)</name>
        <dbReference type="ChEBI" id="CHEBI:29105"/>
        <label>1</label>
    </ligand>
</feature>
<dbReference type="Gene3D" id="3.40.390.10">
    <property type="entry name" value="Collagenase (Catalytic Domain)"/>
    <property type="match status" value="1"/>
</dbReference>
<feature type="compositionally biased region" description="Low complexity" evidence="18">
    <location>
        <begin position="159"/>
        <end position="191"/>
    </location>
</feature>
<dbReference type="GO" id="GO:0030574">
    <property type="term" value="P:collagen catabolic process"/>
    <property type="evidence" value="ECO:0007669"/>
    <property type="project" value="TreeGrafter"/>
</dbReference>
<feature type="binding site" evidence="15">
    <location>
        <position position="320"/>
    </location>
    <ligand>
        <name>Ca(2+)</name>
        <dbReference type="ChEBI" id="CHEBI:29108"/>
        <label>1</label>
    </ligand>
</feature>
<comment type="cofactor">
    <cofactor evidence="15">
        <name>Ca(2+)</name>
        <dbReference type="ChEBI" id="CHEBI:29108"/>
    </cofactor>
    <text evidence="15">Can bind about 5 Ca(2+) ions per subunit.</text>
</comment>
<dbReference type="SUPFAM" id="SSF55486">
    <property type="entry name" value="Metalloproteases ('zincins'), catalytic domain"/>
    <property type="match status" value="1"/>
</dbReference>
<dbReference type="Gene3D" id="2.110.10.10">
    <property type="entry name" value="Hemopexin-like domain"/>
    <property type="match status" value="2"/>
</dbReference>
<keyword evidence="7 14" id="KW-0862">Zinc</keyword>
<comment type="similarity">
    <text evidence="1">Belongs to the peptidase M10A family.</text>
</comment>
<dbReference type="InterPro" id="IPR000585">
    <property type="entry name" value="Hemopexin-like_dom"/>
</dbReference>
<dbReference type="InterPro" id="IPR002477">
    <property type="entry name" value="Peptidoglycan-bd-like"/>
</dbReference>
<dbReference type="GO" id="GO:0031012">
    <property type="term" value="C:extracellular matrix"/>
    <property type="evidence" value="ECO:0007669"/>
    <property type="project" value="InterPro"/>
</dbReference>
<keyword evidence="8 15" id="KW-0106">Calcium</keyword>
<dbReference type="AlphaFoldDB" id="A0AAJ7WTI1"/>
<evidence type="ECO:0000256" key="13">
    <source>
        <dbReference type="PIRSR" id="PIRSR001191-1"/>
    </source>
</evidence>
<dbReference type="InterPro" id="IPR033739">
    <property type="entry name" value="M10A_MMP"/>
</dbReference>
<feature type="binding site" evidence="15">
    <location>
        <position position="318"/>
    </location>
    <ligand>
        <name>Ca(2+)</name>
        <dbReference type="ChEBI" id="CHEBI:29108"/>
        <label>1</label>
    </ligand>
</feature>
<dbReference type="RefSeq" id="XP_032808118.1">
    <property type="nucleotide sequence ID" value="XM_032952227.1"/>
</dbReference>
<feature type="active site" evidence="13">
    <location>
        <position position="340"/>
    </location>
</feature>
<keyword evidence="5" id="KW-0677">Repeat</keyword>
<evidence type="ECO:0000313" key="21">
    <source>
        <dbReference type="RefSeq" id="XP_032808118.1"/>
    </source>
</evidence>
<dbReference type="PRINTS" id="PR00138">
    <property type="entry name" value="MATRIXIN"/>
</dbReference>
<feature type="modified residue" description="Phosphotyrosine; by PKDCC" evidence="16">
    <location>
        <position position="492"/>
    </location>
</feature>
<evidence type="ECO:0000256" key="3">
    <source>
        <dbReference type="ARBA" id="ARBA00022723"/>
    </source>
</evidence>
<dbReference type="GO" id="GO:0030198">
    <property type="term" value="P:extracellular matrix organization"/>
    <property type="evidence" value="ECO:0007669"/>
    <property type="project" value="TreeGrafter"/>
</dbReference>
<dbReference type="GeneID" id="116941310"/>
<dbReference type="InterPro" id="IPR018487">
    <property type="entry name" value="Hemopexin-like_repeat"/>
</dbReference>
<evidence type="ECO:0000256" key="2">
    <source>
        <dbReference type="ARBA" id="ARBA00022670"/>
    </source>
</evidence>
<organism evidence="20 21">
    <name type="scientific">Petromyzon marinus</name>
    <name type="common">Sea lamprey</name>
    <dbReference type="NCBI Taxonomy" id="7757"/>
    <lineage>
        <taxon>Eukaryota</taxon>
        <taxon>Metazoa</taxon>
        <taxon>Chordata</taxon>
        <taxon>Craniata</taxon>
        <taxon>Vertebrata</taxon>
        <taxon>Cyclostomata</taxon>
        <taxon>Hyperoartia</taxon>
        <taxon>Petromyzontiformes</taxon>
        <taxon>Petromyzontidae</taxon>
        <taxon>Petromyzon</taxon>
    </lineage>
</organism>
<dbReference type="PANTHER" id="PTHR10201:SF323">
    <property type="entry name" value="MATRIX METALLOPROTEINASE-21"/>
    <property type="match status" value="1"/>
</dbReference>
<dbReference type="CDD" id="cd04278">
    <property type="entry name" value="ZnMc_MMP"/>
    <property type="match status" value="1"/>
</dbReference>
<feature type="domain" description="Peptidase metallopeptidase" evidence="19">
    <location>
        <begin position="223"/>
        <end position="384"/>
    </location>
</feature>
<evidence type="ECO:0000256" key="14">
    <source>
        <dbReference type="PIRSR" id="PIRSR001191-2"/>
    </source>
</evidence>
<feature type="binding site" evidence="15">
    <location>
        <position position="281"/>
    </location>
    <ligand>
        <name>Ca(2+)</name>
        <dbReference type="ChEBI" id="CHEBI:29108"/>
        <label>2</label>
    </ligand>
</feature>
<keyword evidence="10" id="KW-0865">Zymogen</keyword>
<feature type="binding site" evidence="15">
    <location>
        <position position="357"/>
    </location>
    <ligand>
        <name>Zn(2+)</name>
        <dbReference type="ChEBI" id="CHEBI:29105"/>
        <label>2</label>
        <note>catalytic</note>
    </ligand>
</feature>
<dbReference type="CDD" id="cd00094">
    <property type="entry name" value="HX"/>
    <property type="match status" value="1"/>
</dbReference>
<dbReference type="InterPro" id="IPR021190">
    <property type="entry name" value="Pept_M10A"/>
</dbReference>
<feature type="binding site" evidence="15">
    <location>
        <position position="315"/>
    </location>
    <ligand>
        <name>Zn(2+)</name>
        <dbReference type="ChEBI" id="CHEBI:29105"/>
        <label>1</label>
    </ligand>
</feature>
<keyword evidence="4" id="KW-0732">Signal</keyword>
<feature type="repeat" description="Hemopexin" evidence="17">
    <location>
        <begin position="504"/>
        <end position="552"/>
    </location>
</feature>
<dbReference type="Pfam" id="PF00413">
    <property type="entry name" value="Peptidase_M10"/>
    <property type="match status" value="1"/>
</dbReference>
<feature type="repeat" description="Hemopexin" evidence="17">
    <location>
        <begin position="447"/>
        <end position="503"/>
    </location>
</feature>
<keyword evidence="20" id="KW-1185">Reference proteome</keyword>
<feature type="repeat" description="Hemopexin" evidence="17">
    <location>
        <begin position="386"/>
        <end position="446"/>
    </location>
</feature>
<evidence type="ECO:0000256" key="12">
    <source>
        <dbReference type="ARBA" id="ARBA00023180"/>
    </source>
</evidence>
<feature type="binding site" evidence="15">
    <location>
        <position position="313"/>
    </location>
    <ligand>
        <name>Ca(2+)</name>
        <dbReference type="ChEBI" id="CHEBI:29108"/>
        <label>2</label>
    </ligand>
</feature>
<evidence type="ECO:0000313" key="20">
    <source>
        <dbReference type="Proteomes" id="UP001318040"/>
    </source>
</evidence>
<dbReference type="GO" id="GO:0004222">
    <property type="term" value="F:metalloendopeptidase activity"/>
    <property type="evidence" value="ECO:0007669"/>
    <property type="project" value="InterPro"/>
</dbReference>
<dbReference type="InterPro" id="IPR036375">
    <property type="entry name" value="Hemopexin-like_dom_sf"/>
</dbReference>
<evidence type="ECO:0000256" key="7">
    <source>
        <dbReference type="ARBA" id="ARBA00022833"/>
    </source>
</evidence>
<feature type="binding site" evidence="15">
    <location>
        <position position="317"/>
    </location>
    <ligand>
        <name>Ca(2+)</name>
        <dbReference type="ChEBI" id="CHEBI:29108"/>
        <label>3</label>
    </ligand>
</feature>
<comment type="cofactor">
    <cofactor evidence="15">
        <name>Zn(2+)</name>
        <dbReference type="ChEBI" id="CHEBI:29105"/>
    </cofactor>
    <text evidence="15">Binds 2 Zn(2+) ions per subunit.</text>
</comment>
<feature type="region of interest" description="Disordered" evidence="18">
    <location>
        <begin position="146"/>
        <end position="222"/>
    </location>
</feature>
<evidence type="ECO:0000256" key="16">
    <source>
        <dbReference type="PIRSR" id="PIRSR621190-4"/>
    </source>
</evidence>
<evidence type="ECO:0000256" key="15">
    <source>
        <dbReference type="PIRSR" id="PIRSR621190-2"/>
    </source>
</evidence>
<sequence length="628" mass="71140">MDRRTAAVTYLVFPLLVATLTGAEMIYHRRDHSDISTNHIAEPVKSADSAEHYLSKYGWIEEVNWEEVPYHDVPAPMNDDPAPRDTVELIEEADSPLRSEGGDAAPRGEPTQSPAFVLALGHFQEANGLPVTGVLDEATKEAMNRPRCGVPDQQEDLDSAAAAAANDAANGTARNDSVAAEKPSASSPSAGEEVEGRKRRSLQRLVDRARSKRARDEGGTGRAVQVFSKRQLKWRLIGEGYSQQLSVDDQRAILRLAFRMWSEVTPLEFIEDLTTPTAELDVKLGFGRGRHLGCSQVFDGSGQEFAHAWHLGDVHFDDDEHFTKPRSEEGISLLKVAVHEIGHVLGLPHIYRSGSVMQPNYIPKDSGFELDWNDRKAIQRLYGVCEGSFNAVFDWIREERNRDGQLIRRRFNTYFFRRQWYWMYENAKNKTRSGDPAPIARGWKSIPDSVDAYVHVSGLSKDEAYFFKGTQYWRYDNQNDCVYTEDPRGLPYPRPISEKFPNVPHPIDTAFFDGRDQNIYFFKANNVTAFSVNTQQKVSGYPKRVTDVFPAVVAGDHPGGNLDAVYYSYSHMAIFFFKGDYFWKVVDDRDRQANPALPYNGLLARRRVSDQWFDICDVHQTVLLSNRN</sequence>
<dbReference type="InterPro" id="IPR001818">
    <property type="entry name" value="Pept_M10_metallopeptidase"/>
</dbReference>
<feature type="binding site" evidence="15">
    <location>
        <position position="300"/>
    </location>
    <ligand>
        <name>Ca(2+)</name>
        <dbReference type="ChEBI" id="CHEBI:29108"/>
        <label>3</label>
    </ligand>
</feature>
<evidence type="ECO:0000256" key="10">
    <source>
        <dbReference type="ARBA" id="ARBA00023145"/>
    </source>
</evidence>
<dbReference type="SMART" id="SM00120">
    <property type="entry name" value="HX"/>
    <property type="match status" value="4"/>
</dbReference>
<dbReference type="GO" id="GO:0007368">
    <property type="term" value="P:determination of left/right symmetry"/>
    <property type="evidence" value="ECO:0007669"/>
    <property type="project" value="UniProtKB-ARBA"/>
</dbReference>
<keyword evidence="3 14" id="KW-0479">Metal-binding</keyword>
<keyword evidence="12" id="KW-0325">Glycoprotein</keyword>
<dbReference type="RefSeq" id="XP_032808119.1">
    <property type="nucleotide sequence ID" value="XM_032952228.1"/>
</dbReference>
<dbReference type="FunFam" id="2.110.10.10:FF:000012">
    <property type="entry name" value="Matrix metallopeptidase 21"/>
    <property type="match status" value="1"/>
</dbReference>
<protein>
    <submittedName>
        <fullName evidence="21 22">Matrix metalloproteinase-21-like</fullName>
    </submittedName>
</protein>
<feature type="repeat" description="Hemopexin" evidence="17">
    <location>
        <begin position="559"/>
        <end position="615"/>
    </location>
</feature>
<feature type="binding site" evidence="15">
    <location>
        <position position="320"/>
    </location>
    <ligand>
        <name>Ca(2+)</name>
        <dbReference type="ChEBI" id="CHEBI:29108"/>
        <label>3</label>
    </ligand>
</feature>
<dbReference type="PROSITE" id="PS51642">
    <property type="entry name" value="HEMOPEXIN_2"/>
    <property type="match status" value="4"/>
</dbReference>
<dbReference type="KEGG" id="pmrn:116941310"/>
<feature type="binding site" evidence="15">
    <location>
        <position position="565"/>
    </location>
    <ligand>
        <name>Ca(2+)</name>
        <dbReference type="ChEBI" id="CHEBI:29108"/>
        <label>5</label>
    </ligand>
</feature>
<evidence type="ECO:0000313" key="22">
    <source>
        <dbReference type="RefSeq" id="XP_032808119.1"/>
    </source>
</evidence>
<dbReference type="Proteomes" id="UP001318040">
    <property type="component" value="Chromosome 11"/>
</dbReference>
<evidence type="ECO:0000256" key="6">
    <source>
        <dbReference type="ARBA" id="ARBA00022801"/>
    </source>
</evidence>
<evidence type="ECO:0000256" key="4">
    <source>
        <dbReference type="ARBA" id="ARBA00022729"/>
    </source>
</evidence>
<dbReference type="PANTHER" id="PTHR10201">
    <property type="entry name" value="MATRIX METALLOPROTEINASE"/>
    <property type="match status" value="1"/>
</dbReference>
<proteinExistence type="inferred from homology"/>